<dbReference type="HOGENOM" id="CLU_054098_0_0_1"/>
<evidence type="ECO:0000313" key="12">
    <source>
        <dbReference type="EMBL" id="KIK39430.1"/>
    </source>
</evidence>
<evidence type="ECO:0000259" key="10">
    <source>
        <dbReference type="Pfam" id="PF05093"/>
    </source>
</evidence>
<feature type="short sequence motif" description="Cx2C motif 2" evidence="9">
    <location>
        <begin position="297"/>
        <end position="300"/>
    </location>
</feature>
<dbReference type="GO" id="GO:0009055">
    <property type="term" value="F:electron transfer activity"/>
    <property type="evidence" value="ECO:0007669"/>
    <property type="project" value="UniProtKB-UniRule"/>
</dbReference>
<dbReference type="GO" id="GO:0046872">
    <property type="term" value="F:metal ion binding"/>
    <property type="evidence" value="ECO:0007669"/>
    <property type="project" value="UniProtKB-KW"/>
</dbReference>
<feature type="region of interest" description="Fe-S binding site B" evidence="9">
    <location>
        <begin position="286"/>
        <end position="300"/>
    </location>
</feature>
<dbReference type="FunCoup" id="A0A0C9ZP42">
    <property type="interactions" value="372"/>
</dbReference>
<keyword evidence="3 9" id="KW-0004">4Fe-4S</keyword>
<evidence type="ECO:0000256" key="6">
    <source>
        <dbReference type="ARBA" id="ARBA00023004"/>
    </source>
</evidence>
<feature type="binding site" evidence="9">
    <location>
        <position position="232"/>
    </location>
    <ligand>
        <name>[2Fe-2S] cluster</name>
        <dbReference type="ChEBI" id="CHEBI:190135"/>
    </ligand>
</feature>
<comment type="domain">
    <text evidence="9">The N-terminal domain has structural similarity with S-adenosyl-L-methionine-dependent methyltransferases, but does not bind S-adenosyl-L-methionine. It is required for correct assembly of the 2 Fe-S clusters.</text>
</comment>
<evidence type="ECO:0000259" key="11">
    <source>
        <dbReference type="Pfam" id="PF16803"/>
    </source>
</evidence>
<feature type="binding site" evidence="9">
    <location>
        <position position="289"/>
    </location>
    <ligand>
        <name>[4Fe-4S] cluster</name>
        <dbReference type="ChEBI" id="CHEBI:49883"/>
    </ligand>
</feature>
<dbReference type="InterPro" id="IPR046408">
    <property type="entry name" value="CIAPIN1"/>
</dbReference>
<evidence type="ECO:0000256" key="3">
    <source>
        <dbReference type="ARBA" id="ARBA00022485"/>
    </source>
</evidence>
<feature type="binding site" evidence="9">
    <location>
        <position position="300"/>
    </location>
    <ligand>
        <name>[4Fe-4S] cluster</name>
        <dbReference type="ChEBI" id="CHEBI:49883"/>
    </ligand>
</feature>
<keyword evidence="9" id="KW-0001">2Fe-2S</keyword>
<feature type="binding site" evidence="9">
    <location>
        <position position="235"/>
    </location>
    <ligand>
        <name>[2Fe-2S] cluster</name>
        <dbReference type="ChEBI" id="CHEBI:190135"/>
    </ligand>
</feature>
<keyword evidence="13" id="KW-1185">Reference proteome</keyword>
<name>A0A0C9ZP42_9AGAM</name>
<feature type="binding site" evidence="9">
    <location>
        <position position="218"/>
    </location>
    <ligand>
        <name>[2Fe-2S] cluster</name>
        <dbReference type="ChEBI" id="CHEBI:190135"/>
    </ligand>
</feature>
<dbReference type="PANTHER" id="PTHR13273">
    <property type="entry name" value="ANAMORSIN"/>
    <property type="match status" value="1"/>
</dbReference>
<evidence type="ECO:0000256" key="2">
    <source>
        <dbReference type="ARBA" id="ARBA00008169"/>
    </source>
</evidence>
<dbReference type="Pfam" id="PF16803">
    <property type="entry name" value="DRE2_N"/>
    <property type="match status" value="1"/>
</dbReference>
<feature type="binding site" evidence="9">
    <location>
        <position position="286"/>
    </location>
    <ligand>
        <name>[4Fe-4S] cluster</name>
        <dbReference type="ChEBI" id="CHEBI:49883"/>
    </ligand>
</feature>
<dbReference type="GO" id="GO:0016226">
    <property type="term" value="P:iron-sulfur cluster assembly"/>
    <property type="evidence" value="ECO:0007669"/>
    <property type="project" value="UniProtKB-UniRule"/>
</dbReference>
<comment type="caution">
    <text evidence="9">Lacks conserved residue(s) required for the propagation of feature annotation.</text>
</comment>
<protein>
    <submittedName>
        <fullName evidence="12">Uncharacterized protein</fullName>
    </submittedName>
</protein>
<evidence type="ECO:0000256" key="1">
    <source>
        <dbReference type="ARBA" id="ARBA00001966"/>
    </source>
</evidence>
<comment type="cofactor">
    <cofactor evidence="1 9">
        <name>[4Fe-4S] cluster</name>
        <dbReference type="ChEBI" id="CHEBI:49883"/>
    </cofactor>
</comment>
<feature type="domain" description="Anamorsin C-terminal" evidence="10">
    <location>
        <begin position="217"/>
        <end position="316"/>
    </location>
</feature>
<dbReference type="InterPro" id="IPR031838">
    <property type="entry name" value="Dre2_N"/>
</dbReference>
<dbReference type="GO" id="GO:0051537">
    <property type="term" value="F:2 iron, 2 sulfur cluster binding"/>
    <property type="evidence" value="ECO:0007669"/>
    <property type="project" value="UniProtKB-UniRule"/>
</dbReference>
<dbReference type="Pfam" id="PF05093">
    <property type="entry name" value="CIAPIN1"/>
    <property type="match status" value="1"/>
</dbReference>
<dbReference type="HAMAP" id="MF_03115">
    <property type="entry name" value="Anamorsin"/>
    <property type="match status" value="1"/>
</dbReference>
<reference evidence="13" key="2">
    <citation type="submission" date="2015-01" db="EMBL/GenBank/DDBJ databases">
        <title>Evolutionary Origins and Diversification of the Mycorrhizal Mutualists.</title>
        <authorList>
            <consortium name="DOE Joint Genome Institute"/>
            <consortium name="Mycorrhizal Genomics Consortium"/>
            <person name="Kohler A."/>
            <person name="Kuo A."/>
            <person name="Nagy L.G."/>
            <person name="Floudas D."/>
            <person name="Copeland A."/>
            <person name="Barry K.W."/>
            <person name="Cichocki N."/>
            <person name="Veneault-Fourrey C."/>
            <person name="LaButti K."/>
            <person name="Lindquist E.A."/>
            <person name="Lipzen A."/>
            <person name="Lundell T."/>
            <person name="Morin E."/>
            <person name="Murat C."/>
            <person name="Riley R."/>
            <person name="Ohm R."/>
            <person name="Sun H."/>
            <person name="Tunlid A."/>
            <person name="Henrissat B."/>
            <person name="Grigoriev I.V."/>
            <person name="Hibbett D.S."/>
            <person name="Martin F."/>
        </authorList>
    </citation>
    <scope>NUCLEOTIDE SEQUENCE [LARGE SCALE GENOMIC DNA]</scope>
    <source>
        <strain evidence="13">UH-Slu-Lm8-n1</strain>
    </source>
</reference>
<dbReference type="InParanoid" id="A0A0C9ZP42"/>
<organism evidence="12 13">
    <name type="scientific">Suillus luteus UH-Slu-Lm8-n1</name>
    <dbReference type="NCBI Taxonomy" id="930992"/>
    <lineage>
        <taxon>Eukaryota</taxon>
        <taxon>Fungi</taxon>
        <taxon>Dikarya</taxon>
        <taxon>Basidiomycota</taxon>
        <taxon>Agaricomycotina</taxon>
        <taxon>Agaricomycetes</taxon>
        <taxon>Agaricomycetidae</taxon>
        <taxon>Boletales</taxon>
        <taxon>Suillineae</taxon>
        <taxon>Suillaceae</taxon>
        <taxon>Suillus</taxon>
    </lineage>
</organism>
<evidence type="ECO:0000256" key="4">
    <source>
        <dbReference type="ARBA" id="ARBA00022490"/>
    </source>
</evidence>
<keyword evidence="5 9" id="KW-0479">Metal-binding</keyword>
<sequence length="323" mass="33584">MAPTAIYAPSPISITPEVKKPFINGSSSHEVVKGPALAIGSLDTAQDGKYQSLLLRLDAQEGQAAERQMLDRLVDGAISLAPSSYASIHVVLSPSEYTSLSPNLSSLLQQTLAGLTPLGTLHLLNLTAGFLSLPRELALAGFTVIESVRDGSDARIVAQKPLPIATPQPSALPLRRKTDPAKQSSKKALWALSSPSTPTIDAEALLTAADRVRPVPTCDPVMAGAPRRKKACKNCSCGLAELEAEESKSGKVVLLDSDSAVEVGAGDVAKNLIAAAKAAPKATSSCGSCFLGDAFRCASCPYLGLPAFNPGEKVEIDVGMDDI</sequence>
<comment type="similarity">
    <text evidence="2 9">Belongs to the anamorsin family.</text>
</comment>
<dbReference type="GO" id="GO:0051539">
    <property type="term" value="F:4 iron, 4 sulfur cluster binding"/>
    <property type="evidence" value="ECO:0007669"/>
    <property type="project" value="UniProtKB-KW"/>
</dbReference>
<keyword evidence="7 9" id="KW-0411">Iron-sulfur</keyword>
<accession>A0A0C9ZP42</accession>
<keyword evidence="8 9" id="KW-0496">Mitochondrion</keyword>
<evidence type="ECO:0000313" key="13">
    <source>
        <dbReference type="Proteomes" id="UP000054485"/>
    </source>
</evidence>
<evidence type="ECO:0000256" key="5">
    <source>
        <dbReference type="ARBA" id="ARBA00022723"/>
    </source>
</evidence>
<feature type="domain" description="Fe-S cluster assembly protein Dre2 N-terminal" evidence="11">
    <location>
        <begin position="62"/>
        <end position="147"/>
    </location>
</feature>
<evidence type="ECO:0000256" key="9">
    <source>
        <dbReference type="HAMAP-Rule" id="MF_03115"/>
    </source>
</evidence>
<dbReference type="STRING" id="930992.A0A0C9ZP42"/>
<feature type="binding site" evidence="9">
    <location>
        <position position="297"/>
    </location>
    <ligand>
        <name>[4Fe-4S] cluster</name>
        <dbReference type="ChEBI" id="CHEBI:49883"/>
    </ligand>
</feature>
<comment type="cofactor">
    <cofactor evidence="9">
        <name>[2Fe-2S] cluster</name>
        <dbReference type="ChEBI" id="CHEBI:190135"/>
    </cofactor>
</comment>
<dbReference type="GO" id="GO:0005758">
    <property type="term" value="C:mitochondrial intermembrane space"/>
    <property type="evidence" value="ECO:0007669"/>
    <property type="project" value="UniProtKB-SubCell"/>
</dbReference>
<keyword evidence="6 9" id="KW-0408">Iron</keyword>
<dbReference type="Proteomes" id="UP000054485">
    <property type="component" value="Unassembled WGS sequence"/>
</dbReference>
<dbReference type="OrthoDB" id="311633at2759"/>
<dbReference type="InterPro" id="IPR007785">
    <property type="entry name" value="Anamorsin"/>
</dbReference>
<proteinExistence type="inferred from homology"/>
<dbReference type="EMBL" id="KN835343">
    <property type="protein sequence ID" value="KIK39430.1"/>
    <property type="molecule type" value="Genomic_DNA"/>
</dbReference>
<keyword evidence="4 9" id="KW-0963">Cytoplasm</keyword>
<comment type="subcellular location">
    <subcellularLocation>
        <location evidence="9">Cytoplasm</location>
    </subcellularLocation>
    <subcellularLocation>
        <location evidence="9">Mitochondrion intermembrane space</location>
    </subcellularLocation>
</comment>
<evidence type="ECO:0000256" key="7">
    <source>
        <dbReference type="ARBA" id="ARBA00023014"/>
    </source>
</evidence>
<comment type="domain">
    <text evidence="9">The C-terminal domain binds 2 Fe-S clusters but is otherwise mostly in an intrinsically disordered conformation.</text>
</comment>
<evidence type="ECO:0000256" key="8">
    <source>
        <dbReference type="ARBA" id="ARBA00023128"/>
    </source>
</evidence>
<comment type="domain">
    <text evidence="9">The twin Cx2C motifs are involved in the recognition by the mitochondrial MIA40-ERV1 disulfide relay system. The formation of 2 disulfide bonds in the Cx2C motifs through dithiol/disulfide exchange reactions effectively traps the protein in the mitochondrial intermembrane space.</text>
</comment>
<feature type="binding site" evidence="9">
    <location>
        <position position="237"/>
    </location>
    <ligand>
        <name>[2Fe-2S] cluster</name>
        <dbReference type="ChEBI" id="CHEBI:190135"/>
    </ligand>
</feature>
<dbReference type="PANTHER" id="PTHR13273:SF14">
    <property type="entry name" value="ANAMORSIN"/>
    <property type="match status" value="1"/>
</dbReference>
<reference evidence="12 13" key="1">
    <citation type="submission" date="2014-04" db="EMBL/GenBank/DDBJ databases">
        <authorList>
            <consortium name="DOE Joint Genome Institute"/>
            <person name="Kuo A."/>
            <person name="Ruytinx J."/>
            <person name="Rineau F."/>
            <person name="Colpaert J."/>
            <person name="Kohler A."/>
            <person name="Nagy L.G."/>
            <person name="Floudas D."/>
            <person name="Copeland A."/>
            <person name="Barry K.W."/>
            <person name="Cichocki N."/>
            <person name="Veneault-Fourrey C."/>
            <person name="LaButti K."/>
            <person name="Lindquist E.A."/>
            <person name="Lipzen A."/>
            <person name="Lundell T."/>
            <person name="Morin E."/>
            <person name="Murat C."/>
            <person name="Sun H."/>
            <person name="Tunlid A."/>
            <person name="Henrissat B."/>
            <person name="Grigoriev I.V."/>
            <person name="Hibbett D.S."/>
            <person name="Martin F."/>
            <person name="Nordberg H.P."/>
            <person name="Cantor M.N."/>
            <person name="Hua S.X."/>
        </authorList>
    </citation>
    <scope>NUCLEOTIDE SEQUENCE [LARGE SCALE GENOMIC DNA]</scope>
    <source>
        <strain evidence="12 13">UH-Slu-Lm8-n1</strain>
    </source>
</reference>
<feature type="short sequence motif" description="Cx2C motif 1" evidence="9">
    <location>
        <begin position="286"/>
        <end position="289"/>
    </location>
</feature>
<gene>
    <name evidence="12" type="ORF">CY34DRAFT_89214</name>
</gene>
<dbReference type="AlphaFoldDB" id="A0A0C9ZP42"/>